<dbReference type="SUPFAM" id="SSF56601">
    <property type="entry name" value="beta-lactamase/transpeptidase-like"/>
    <property type="match status" value="1"/>
</dbReference>
<dbReference type="RefSeq" id="WP_064002665.1">
    <property type="nucleotide sequence ID" value="NZ_LSTV01000002.1"/>
</dbReference>
<evidence type="ECO:0000259" key="1">
    <source>
        <dbReference type="Pfam" id="PF00144"/>
    </source>
</evidence>
<dbReference type="PANTHER" id="PTHR46825">
    <property type="entry name" value="D-ALANYL-D-ALANINE-CARBOXYPEPTIDASE/ENDOPEPTIDASE AMPH"/>
    <property type="match status" value="1"/>
</dbReference>
<dbReference type="InterPro" id="IPR001466">
    <property type="entry name" value="Beta-lactam-related"/>
</dbReference>
<dbReference type="InterPro" id="IPR050491">
    <property type="entry name" value="AmpC-like"/>
</dbReference>
<gene>
    <name evidence="2" type="ORF">AYL44_07495</name>
</gene>
<accession>A0A177KA67</accession>
<comment type="caution">
    <text evidence="2">The sequence shown here is derived from an EMBL/GenBank/DDBJ whole genome shotgun (WGS) entry which is preliminary data.</text>
</comment>
<sequence>MVAAVTALGLAIGLGACSPEPARIDIGVDQVDGALPSDLTDQMQTLTETAMTAVGASGAIVSVSVPWSGQWVAGVGTSGEGGPKVDPAMTFKAVNVTRAMTCDVLYALVEKGTVALDDSIAEYVDSYPAESDITLGELCDSTSGLHGYLGAIFKRVLATPERTWNPRELVAYGLGQPRAFEPGARFAESDTGYVLLGIVLERAANTPLNELFDEYVFQPLGMTSSSLPAGVGGGDRLKGSYLASGEDGKADCSAPTDMTDLTSSVGAAAAGAVSSVADLSTYVRALAVGARPYDVEQRLADARPVADSQPTWFTAKGGTYQGDSLVGQYGSLPGYMVAAFADRETGMSVVVVLNDSRASSNVARLLAWQLAALASKAPAADGRTAPELGLPWTVESLGEELAGYAICGE</sequence>
<feature type="domain" description="Beta-lactamase-related" evidence="1">
    <location>
        <begin position="63"/>
        <end position="362"/>
    </location>
</feature>
<organism evidence="2 3">
    <name type="scientific">Microbacterium oleivorans</name>
    <dbReference type="NCBI Taxonomy" id="273677"/>
    <lineage>
        <taxon>Bacteria</taxon>
        <taxon>Bacillati</taxon>
        <taxon>Actinomycetota</taxon>
        <taxon>Actinomycetes</taxon>
        <taxon>Micrococcales</taxon>
        <taxon>Microbacteriaceae</taxon>
        <taxon>Microbacterium</taxon>
    </lineage>
</organism>
<dbReference type="Gene3D" id="3.40.710.10">
    <property type="entry name" value="DD-peptidase/beta-lactamase superfamily"/>
    <property type="match status" value="1"/>
</dbReference>
<protein>
    <recommendedName>
        <fullName evidence="1">Beta-lactamase-related domain-containing protein</fullName>
    </recommendedName>
</protein>
<dbReference type="AlphaFoldDB" id="A0A177KA67"/>
<proteinExistence type="predicted"/>
<dbReference type="Pfam" id="PF00144">
    <property type="entry name" value="Beta-lactamase"/>
    <property type="match status" value="1"/>
</dbReference>
<reference evidence="2 3" key="1">
    <citation type="submission" date="2016-02" db="EMBL/GenBank/DDBJ databases">
        <authorList>
            <person name="Wen L."/>
            <person name="He K."/>
            <person name="Yang H."/>
        </authorList>
    </citation>
    <scope>NUCLEOTIDE SEQUENCE [LARGE SCALE GENOMIC DNA]</scope>
    <source>
        <strain evidence="2 3">CD11_3</strain>
    </source>
</reference>
<dbReference type="PANTHER" id="PTHR46825:SF7">
    <property type="entry name" value="D-ALANYL-D-ALANINE CARBOXYPEPTIDASE"/>
    <property type="match status" value="1"/>
</dbReference>
<evidence type="ECO:0000313" key="2">
    <source>
        <dbReference type="EMBL" id="OAH50300.1"/>
    </source>
</evidence>
<dbReference type="OrthoDB" id="3174977at2"/>
<dbReference type="EMBL" id="LSTV01000002">
    <property type="protein sequence ID" value="OAH50300.1"/>
    <property type="molecule type" value="Genomic_DNA"/>
</dbReference>
<dbReference type="InterPro" id="IPR012338">
    <property type="entry name" value="Beta-lactam/transpept-like"/>
</dbReference>
<dbReference type="Proteomes" id="UP000076998">
    <property type="component" value="Unassembled WGS sequence"/>
</dbReference>
<name>A0A177KA67_9MICO</name>
<evidence type="ECO:0000313" key="3">
    <source>
        <dbReference type="Proteomes" id="UP000076998"/>
    </source>
</evidence>